<protein>
    <submittedName>
        <fullName evidence="2">Subtilisin</fullName>
    </submittedName>
</protein>
<organism evidence="2 3">
    <name type="scientific">Paracoccus sanguinis</name>
    <dbReference type="NCBI Taxonomy" id="1545044"/>
    <lineage>
        <taxon>Bacteria</taxon>
        <taxon>Pseudomonadati</taxon>
        <taxon>Pseudomonadota</taxon>
        <taxon>Alphaproteobacteria</taxon>
        <taxon>Rhodobacterales</taxon>
        <taxon>Paracoccaceae</taxon>
        <taxon>Paracoccus</taxon>
    </lineage>
</organism>
<dbReference type="Proteomes" id="UP000029858">
    <property type="component" value="Unassembled WGS sequence"/>
</dbReference>
<gene>
    <name evidence="2" type="ORF">IX56_10475</name>
</gene>
<dbReference type="GO" id="GO:0004252">
    <property type="term" value="F:serine-type endopeptidase activity"/>
    <property type="evidence" value="ECO:0007669"/>
    <property type="project" value="InterPro"/>
</dbReference>
<dbReference type="EMBL" id="JRKQ01000051">
    <property type="protein sequence ID" value="KGJ22042.1"/>
    <property type="molecule type" value="Genomic_DNA"/>
</dbReference>
<sequence length="216" mass="21833">MQAGAPRIGIVDSGGPAGAMPGARAFRPDGEAEAQPDRLGHGTACAALIGRAAPAARLCHAQVFDDRPVTSADRVARAILWLIPRSDLILLSLGLGADRPPLAAACIEARRAGVTLVAAAPAQGGTCWPAAYPGVIAATGDARCGWDELSLLPGGRIGAWCASPEQSGRGMGGASLGAARVAGHLAAHWRTSGPDPHGWLSARAVHLGAERRGLCA</sequence>
<dbReference type="RefSeq" id="WP_036709978.1">
    <property type="nucleotide sequence ID" value="NZ_JRKQ01000051.1"/>
</dbReference>
<evidence type="ECO:0000313" key="3">
    <source>
        <dbReference type="Proteomes" id="UP000029858"/>
    </source>
</evidence>
<evidence type="ECO:0000313" key="2">
    <source>
        <dbReference type="EMBL" id="KGJ22042.1"/>
    </source>
</evidence>
<evidence type="ECO:0000256" key="1">
    <source>
        <dbReference type="SAM" id="MobiDB-lite"/>
    </source>
</evidence>
<reference evidence="2 3" key="2">
    <citation type="submission" date="2014-10" db="EMBL/GenBank/DDBJ databases">
        <title>Paracoccus sanguinis sp. nov., isolated from clinical specimens of New York State patients.</title>
        <authorList>
            <person name="Mingle L.A."/>
            <person name="Cole J.A."/>
            <person name="Lapierre P."/>
            <person name="Musser K.A."/>
        </authorList>
    </citation>
    <scope>NUCLEOTIDE SEQUENCE [LARGE SCALE GENOMIC DNA]</scope>
    <source>
        <strain evidence="2 3">5503</strain>
    </source>
</reference>
<comment type="caution">
    <text evidence="2">The sequence shown here is derived from an EMBL/GenBank/DDBJ whole genome shotgun (WGS) entry which is preliminary data.</text>
</comment>
<dbReference type="SUPFAM" id="SSF52743">
    <property type="entry name" value="Subtilisin-like"/>
    <property type="match status" value="1"/>
</dbReference>
<reference evidence="2 3" key="1">
    <citation type="submission" date="2014-09" db="EMBL/GenBank/DDBJ databases">
        <authorList>
            <person name="McGinnis J.M."/>
            <person name="Wolfgang W.J."/>
        </authorList>
    </citation>
    <scope>NUCLEOTIDE SEQUENCE [LARGE SCALE GENOMIC DNA]</scope>
    <source>
        <strain evidence="2 3">5503</strain>
    </source>
</reference>
<feature type="region of interest" description="Disordered" evidence="1">
    <location>
        <begin position="1"/>
        <end position="37"/>
    </location>
</feature>
<dbReference type="GO" id="GO:0006508">
    <property type="term" value="P:proteolysis"/>
    <property type="evidence" value="ECO:0007669"/>
    <property type="project" value="InterPro"/>
</dbReference>
<dbReference type="Gene3D" id="3.40.50.200">
    <property type="entry name" value="Peptidase S8/S53 domain"/>
    <property type="match status" value="1"/>
</dbReference>
<name>A0A099GHN3_9RHOB</name>
<accession>A0A099GHN3</accession>
<dbReference type="CDD" id="cd00306">
    <property type="entry name" value="Peptidases_S8_S53"/>
    <property type="match status" value="1"/>
</dbReference>
<feature type="compositionally biased region" description="Basic and acidic residues" evidence="1">
    <location>
        <begin position="26"/>
        <end position="37"/>
    </location>
</feature>
<dbReference type="InterPro" id="IPR036852">
    <property type="entry name" value="Peptidase_S8/S53_dom_sf"/>
</dbReference>
<proteinExistence type="predicted"/>
<dbReference type="AlphaFoldDB" id="A0A099GHN3"/>